<evidence type="ECO:0008006" key="3">
    <source>
        <dbReference type="Google" id="ProtNLM"/>
    </source>
</evidence>
<protein>
    <recommendedName>
        <fullName evidence="3">V-type ATP synthase subunit E</fullName>
    </recommendedName>
</protein>
<keyword evidence="2" id="KW-1185">Reference proteome</keyword>
<dbReference type="EMBL" id="LNKT01000023">
    <property type="protein sequence ID" value="KYJ86545.1"/>
    <property type="molecule type" value="Genomic_DNA"/>
</dbReference>
<evidence type="ECO:0000313" key="2">
    <source>
        <dbReference type="Proteomes" id="UP000075359"/>
    </source>
</evidence>
<dbReference type="AlphaFoldDB" id="A0A151CG83"/>
<proteinExistence type="predicted"/>
<dbReference type="STRING" id="1630136.AS592_07010"/>
<evidence type="ECO:0000313" key="1">
    <source>
        <dbReference type="EMBL" id="KYJ86545.1"/>
    </source>
</evidence>
<reference evidence="1 2" key="1">
    <citation type="submission" date="2015-11" db="EMBL/GenBank/DDBJ databases">
        <title>Draft genome of Sulfurovum riftiae 1812E, a member of the Epsilonproteobacteria isolated from the tube of the deep-sea hydrothermal vent tubewom Riftia pachyptila.</title>
        <authorList>
            <person name="Vetriani C."/>
            <person name="Giovannelli D."/>
        </authorList>
    </citation>
    <scope>NUCLEOTIDE SEQUENCE [LARGE SCALE GENOMIC DNA]</scope>
    <source>
        <strain evidence="1 2">1812E</strain>
    </source>
</reference>
<name>A0A151CG83_9BACT</name>
<organism evidence="1 2">
    <name type="scientific">Sulfurovum riftiae</name>
    <dbReference type="NCBI Taxonomy" id="1630136"/>
    <lineage>
        <taxon>Bacteria</taxon>
        <taxon>Pseudomonadati</taxon>
        <taxon>Campylobacterota</taxon>
        <taxon>Epsilonproteobacteria</taxon>
        <taxon>Campylobacterales</taxon>
        <taxon>Sulfurovaceae</taxon>
        <taxon>Sulfurovum</taxon>
    </lineage>
</organism>
<dbReference type="RefSeq" id="WP_067330860.1">
    <property type="nucleotide sequence ID" value="NZ_LNKT01000023.1"/>
</dbReference>
<dbReference type="Proteomes" id="UP000075359">
    <property type="component" value="Unassembled WGS sequence"/>
</dbReference>
<sequence>MPVSSVSNFEHFAQKVRHDIALRVKEMEEESHAYRSVKERETDLQIERWLENAREAWEREYRAQEHRGLQAIRESVNKKWSAFREEQTSLLKERLAEALEKVFPLLAECFILRISEQYRSGTFMLPARFASLVKEASFEVKISEKNEVVFMRGNLYIEYSVERIIEELEEALLERMHMEETVWQA</sequence>
<accession>A0A151CG83</accession>
<comment type="caution">
    <text evidence="1">The sequence shown here is derived from an EMBL/GenBank/DDBJ whole genome shotgun (WGS) entry which is preliminary data.</text>
</comment>
<gene>
    <name evidence="1" type="ORF">AS592_07010</name>
</gene>